<feature type="transmembrane region" description="Helical" evidence="3">
    <location>
        <begin position="375"/>
        <end position="395"/>
    </location>
</feature>
<dbReference type="AlphaFoldDB" id="A0A062V4J8"/>
<feature type="transmembrane region" description="Helical" evidence="3">
    <location>
        <begin position="51"/>
        <end position="81"/>
    </location>
</feature>
<keyword evidence="3" id="KW-0812">Transmembrane</keyword>
<protein>
    <submittedName>
        <fullName evidence="5">Glycosyl transferase</fullName>
    </submittedName>
</protein>
<organism evidence="5 6">
    <name type="scientific">Candidatus Methanoperedens nitratireducens</name>
    <dbReference type="NCBI Taxonomy" id="1392998"/>
    <lineage>
        <taxon>Archaea</taxon>
        <taxon>Methanobacteriati</taxon>
        <taxon>Methanobacteriota</taxon>
        <taxon>Stenosarchaea group</taxon>
        <taxon>Methanomicrobia</taxon>
        <taxon>Methanosarcinales</taxon>
        <taxon>ANME-2 cluster</taxon>
        <taxon>Candidatus Methanoperedentaceae</taxon>
        <taxon>Candidatus Methanoperedens</taxon>
    </lineage>
</organism>
<dbReference type="InterPro" id="IPR029044">
    <property type="entry name" value="Nucleotide-diphossugar_trans"/>
</dbReference>
<keyword evidence="1" id="KW-0328">Glycosyltransferase</keyword>
<evidence type="ECO:0000313" key="5">
    <source>
        <dbReference type="EMBL" id="KCZ70330.1"/>
    </source>
</evidence>
<proteinExistence type="predicted"/>
<reference evidence="5 6" key="1">
    <citation type="journal article" date="2013" name="Nature">
        <title>Anaerobic oxidation of methane coupled to nitrate reduction in a novel archaeal lineage.</title>
        <authorList>
            <person name="Haroon M.F."/>
            <person name="Hu S."/>
            <person name="Shi Y."/>
            <person name="Imelfort M."/>
            <person name="Keller J."/>
            <person name="Hugenholtz P."/>
            <person name="Yuan Z."/>
            <person name="Tyson G.W."/>
        </authorList>
    </citation>
    <scope>NUCLEOTIDE SEQUENCE [LARGE SCALE GENOMIC DNA]</scope>
    <source>
        <strain evidence="5 6">ANME-2d</strain>
    </source>
</reference>
<keyword evidence="3" id="KW-1133">Transmembrane helix</keyword>
<keyword evidence="3" id="KW-0472">Membrane</keyword>
<name>A0A062V4J8_9EURY</name>
<evidence type="ECO:0000313" key="6">
    <source>
        <dbReference type="Proteomes" id="UP000027153"/>
    </source>
</evidence>
<evidence type="ECO:0000256" key="2">
    <source>
        <dbReference type="ARBA" id="ARBA00022679"/>
    </source>
</evidence>
<dbReference type="GO" id="GO:0016757">
    <property type="term" value="F:glycosyltransferase activity"/>
    <property type="evidence" value="ECO:0007669"/>
    <property type="project" value="UniProtKB-KW"/>
</dbReference>
<dbReference type="InterPro" id="IPR001173">
    <property type="entry name" value="Glyco_trans_2-like"/>
</dbReference>
<dbReference type="SUPFAM" id="SSF53448">
    <property type="entry name" value="Nucleotide-diphospho-sugar transferases"/>
    <property type="match status" value="1"/>
</dbReference>
<feature type="domain" description="Glycosyltransferase 2-like" evidence="4">
    <location>
        <begin position="98"/>
        <end position="262"/>
    </location>
</feature>
<feature type="transmembrane region" description="Helical" evidence="3">
    <location>
        <begin position="407"/>
        <end position="426"/>
    </location>
</feature>
<dbReference type="Pfam" id="PF00535">
    <property type="entry name" value="Glycos_transf_2"/>
    <property type="match status" value="1"/>
</dbReference>
<accession>A0A062V4J8</accession>
<dbReference type="Proteomes" id="UP000027153">
    <property type="component" value="Unassembled WGS sequence"/>
</dbReference>
<dbReference type="PANTHER" id="PTHR43630:SF1">
    <property type="entry name" value="POLY-BETA-1,6-N-ACETYL-D-GLUCOSAMINE SYNTHASE"/>
    <property type="match status" value="1"/>
</dbReference>
<sequence length="445" mass="49789">MRGTVRLLFAAALVQSLVLVTPAYASAIDILTQIRVPDYSSIFNYAFLIEAFFYGSLFILIFRLVSFCSLSFIYTFVAPFISSVIKKKKEIDEFIKISIIVPAYNEEVTISSCIKSMLDLNYPSYEVIVVDDGSSDNTFNEASKHSDKGVKVIRQKNTGKPGAINTGIRNSSGDVVITVDADSKLHPDALKWISRRFDSNPRLGAVAGNVKIDKPTGLLKILQSLEYTTAINLGRKSQSLLHCVMIVPGAIAALKTQVLKEIGYFPQDTFAEDFDITMKILQAGYHVEYESRAIAFTQAPESIEDFMKQRRRWYRGMAQVLAKYQKMYLNPRYGTAGIIGVPYMWLELGSSLLNMVLLFTLLISSLYGADMNSLTSGMLVYWVLTVGVSIYAVLIDPKPGIKEILVSPLYLFYSVFNDGVGIMAFVEESLNLTMRWEKPKREELG</sequence>
<evidence type="ECO:0000256" key="3">
    <source>
        <dbReference type="SAM" id="Phobius"/>
    </source>
</evidence>
<evidence type="ECO:0000256" key="1">
    <source>
        <dbReference type="ARBA" id="ARBA00022676"/>
    </source>
</evidence>
<gene>
    <name evidence="5" type="ORF">ANME2D_03446</name>
</gene>
<evidence type="ECO:0000259" key="4">
    <source>
        <dbReference type="Pfam" id="PF00535"/>
    </source>
</evidence>
<dbReference type="EMBL" id="JMIY01000009">
    <property type="protein sequence ID" value="KCZ70330.1"/>
    <property type="molecule type" value="Genomic_DNA"/>
</dbReference>
<dbReference type="PANTHER" id="PTHR43630">
    <property type="entry name" value="POLY-BETA-1,6-N-ACETYL-D-GLUCOSAMINE SYNTHASE"/>
    <property type="match status" value="1"/>
</dbReference>
<keyword evidence="6" id="KW-1185">Reference proteome</keyword>
<dbReference type="CDD" id="cd06423">
    <property type="entry name" value="CESA_like"/>
    <property type="match status" value="1"/>
</dbReference>
<dbReference type="Gene3D" id="3.90.550.10">
    <property type="entry name" value="Spore Coat Polysaccharide Biosynthesis Protein SpsA, Chain A"/>
    <property type="match status" value="1"/>
</dbReference>
<comment type="caution">
    <text evidence="5">The sequence shown here is derived from an EMBL/GenBank/DDBJ whole genome shotgun (WGS) entry which is preliminary data.</text>
</comment>
<keyword evidence="2 5" id="KW-0808">Transferase</keyword>